<evidence type="ECO:0000256" key="1">
    <source>
        <dbReference type="SAM" id="Phobius"/>
    </source>
</evidence>
<comment type="caution">
    <text evidence="2">The sequence shown here is derived from an EMBL/GenBank/DDBJ whole genome shotgun (WGS) entry which is preliminary data.</text>
</comment>
<feature type="transmembrane region" description="Helical" evidence="1">
    <location>
        <begin position="20"/>
        <end position="38"/>
    </location>
</feature>
<proteinExistence type="predicted"/>
<evidence type="ECO:0000313" key="3">
    <source>
        <dbReference type="Proteomes" id="UP000003465"/>
    </source>
</evidence>
<keyword evidence="1" id="KW-1133">Transmembrane helix</keyword>
<dbReference type="AlphaFoldDB" id="A0A656GJG2"/>
<dbReference type="Proteomes" id="UP000003465">
    <property type="component" value="Unassembled WGS sequence"/>
</dbReference>
<name>A0A656GJG2_PSEA0</name>
<evidence type="ECO:0000313" key="2">
    <source>
        <dbReference type="EMBL" id="EGH25943.1"/>
    </source>
</evidence>
<reference evidence="2 3" key="1">
    <citation type="journal article" date="2011" name="PLoS Pathog.">
        <title>Dynamic evolution of pathogenicity revealed by sequencing and comparative genomics of 19 Pseudomonas syringae isolates.</title>
        <authorList>
            <person name="Baltrus D.A."/>
            <person name="Nishimura M.T."/>
            <person name="Romanchuk A."/>
            <person name="Chang J.H."/>
            <person name="Mukhtar M.S."/>
            <person name="Cherkis K."/>
            <person name="Roach J."/>
            <person name="Grant S.R."/>
            <person name="Jones C.D."/>
            <person name="Dangl J.L."/>
        </authorList>
    </citation>
    <scope>NUCLEOTIDE SEQUENCE [LARGE SCALE GENOMIC DNA]</scope>
    <source>
        <strain evidence="2 3">301020</strain>
    </source>
</reference>
<gene>
    <name evidence="2" type="ORF">PSYMO_32799</name>
</gene>
<accession>A0A656GJG2</accession>
<feature type="non-terminal residue" evidence="2">
    <location>
        <position position="39"/>
    </location>
</feature>
<organism evidence="2 3">
    <name type="scientific">Pseudomonas amygdali pv. mori str. 301020</name>
    <dbReference type="NCBI Taxonomy" id="629261"/>
    <lineage>
        <taxon>Bacteria</taxon>
        <taxon>Pseudomonadati</taxon>
        <taxon>Pseudomonadota</taxon>
        <taxon>Gammaproteobacteria</taxon>
        <taxon>Pseudomonadales</taxon>
        <taxon>Pseudomonadaceae</taxon>
        <taxon>Pseudomonas</taxon>
        <taxon>Pseudomonas amygdali</taxon>
    </lineage>
</organism>
<keyword evidence="1" id="KW-0472">Membrane</keyword>
<protein>
    <submittedName>
        <fullName evidence="2">Uncharacterized protein</fullName>
    </submittedName>
</protein>
<sequence length="39" mass="4366">MNILSPGIYLTNRLRFPAKFAVLAIIIVIPLIVLGLRVF</sequence>
<keyword evidence="1" id="KW-0812">Transmembrane</keyword>
<dbReference type="EMBL" id="AEAG01001744">
    <property type="protein sequence ID" value="EGH25943.1"/>
    <property type="molecule type" value="Genomic_DNA"/>
</dbReference>